<dbReference type="InterPro" id="IPR011992">
    <property type="entry name" value="EF-hand-dom_pair"/>
</dbReference>
<dbReference type="InterPro" id="IPR002048">
    <property type="entry name" value="EF_hand_dom"/>
</dbReference>
<feature type="region of interest" description="Disordered" evidence="3">
    <location>
        <begin position="1"/>
        <end position="128"/>
    </location>
</feature>
<dbReference type="Proteomes" id="UP000838756">
    <property type="component" value="Unassembled WGS sequence"/>
</dbReference>
<dbReference type="EMBL" id="CAKXAJ010025255">
    <property type="protein sequence ID" value="CAH2237207.1"/>
    <property type="molecule type" value="Genomic_DNA"/>
</dbReference>
<dbReference type="InterPro" id="IPR050230">
    <property type="entry name" value="CALM/Myosin/TropC-like"/>
</dbReference>
<dbReference type="SUPFAM" id="SSF47473">
    <property type="entry name" value="EF-hand"/>
    <property type="match status" value="1"/>
</dbReference>
<organism evidence="5 6">
    <name type="scientific">Pararge aegeria aegeria</name>
    <dbReference type="NCBI Taxonomy" id="348720"/>
    <lineage>
        <taxon>Eukaryota</taxon>
        <taxon>Metazoa</taxon>
        <taxon>Ecdysozoa</taxon>
        <taxon>Arthropoda</taxon>
        <taxon>Hexapoda</taxon>
        <taxon>Insecta</taxon>
        <taxon>Pterygota</taxon>
        <taxon>Neoptera</taxon>
        <taxon>Endopterygota</taxon>
        <taxon>Lepidoptera</taxon>
        <taxon>Glossata</taxon>
        <taxon>Ditrysia</taxon>
        <taxon>Papilionoidea</taxon>
        <taxon>Nymphalidae</taxon>
        <taxon>Satyrinae</taxon>
        <taxon>Satyrini</taxon>
        <taxon>Parargina</taxon>
        <taxon>Pararge</taxon>
    </lineage>
</organism>
<dbReference type="PANTHER" id="PTHR23048:SF0">
    <property type="entry name" value="CALMODULIN LIKE 3"/>
    <property type="match status" value="1"/>
</dbReference>
<dbReference type="SMART" id="SM00054">
    <property type="entry name" value="EFh"/>
    <property type="match status" value="1"/>
</dbReference>
<evidence type="ECO:0000313" key="6">
    <source>
        <dbReference type="Proteomes" id="UP000838756"/>
    </source>
</evidence>
<evidence type="ECO:0000313" key="5">
    <source>
        <dbReference type="EMBL" id="CAH2237207.1"/>
    </source>
</evidence>
<evidence type="ECO:0000256" key="1">
    <source>
        <dbReference type="ARBA" id="ARBA00022737"/>
    </source>
</evidence>
<dbReference type="Gene3D" id="1.10.238.10">
    <property type="entry name" value="EF-hand"/>
    <property type="match status" value="1"/>
</dbReference>
<dbReference type="PANTHER" id="PTHR23048">
    <property type="entry name" value="MYOSIN LIGHT CHAIN 1, 3"/>
    <property type="match status" value="1"/>
</dbReference>
<protein>
    <submittedName>
        <fullName evidence="5">Jg11180 protein</fullName>
    </submittedName>
</protein>
<proteinExistence type="predicted"/>
<dbReference type="PROSITE" id="PS00018">
    <property type="entry name" value="EF_HAND_1"/>
    <property type="match status" value="1"/>
</dbReference>
<evidence type="ECO:0000256" key="3">
    <source>
        <dbReference type="SAM" id="MobiDB-lite"/>
    </source>
</evidence>
<comment type="caution">
    <text evidence="5">The sequence shown here is derived from an EMBL/GenBank/DDBJ whole genome shotgun (WGS) entry which is preliminary data.</text>
</comment>
<dbReference type="GO" id="GO:0016460">
    <property type="term" value="C:myosin II complex"/>
    <property type="evidence" value="ECO:0007669"/>
    <property type="project" value="TreeGrafter"/>
</dbReference>
<evidence type="ECO:0000259" key="4">
    <source>
        <dbReference type="PROSITE" id="PS50222"/>
    </source>
</evidence>
<dbReference type="AlphaFoldDB" id="A0A8S4RIX3"/>
<feature type="compositionally biased region" description="Basic and acidic residues" evidence="3">
    <location>
        <begin position="94"/>
        <end position="105"/>
    </location>
</feature>
<dbReference type="FunFam" id="1.10.238.10:FF:000178">
    <property type="entry name" value="Calmodulin-2 A"/>
    <property type="match status" value="1"/>
</dbReference>
<evidence type="ECO:0000256" key="2">
    <source>
        <dbReference type="ARBA" id="ARBA00022837"/>
    </source>
</evidence>
<dbReference type="CDD" id="cd00051">
    <property type="entry name" value="EFh"/>
    <property type="match status" value="1"/>
</dbReference>
<dbReference type="Pfam" id="PF13499">
    <property type="entry name" value="EF-hand_7"/>
    <property type="match status" value="1"/>
</dbReference>
<feature type="compositionally biased region" description="Acidic residues" evidence="3">
    <location>
        <begin position="77"/>
        <end position="93"/>
    </location>
</feature>
<keyword evidence="1" id="KW-0677">Repeat</keyword>
<accession>A0A8S4RIX3</accession>
<keyword evidence="6" id="KW-1185">Reference proteome</keyword>
<dbReference type="PROSITE" id="PS50222">
    <property type="entry name" value="EF_HAND_2"/>
    <property type="match status" value="1"/>
</dbReference>
<dbReference type="GO" id="GO:0005509">
    <property type="term" value="F:calcium ion binding"/>
    <property type="evidence" value="ECO:0007669"/>
    <property type="project" value="InterPro"/>
</dbReference>
<sequence length="317" mass="36145">MEPENADTETPLTNAGEGFETKGRENAELGGEGLVKSEVENVEGEQFEGEHTEEEQLKGEHIEGEHTEGEERPEVIGEGEELAGEELEGEQVEAEEKKDEQKLEEQLEEEEYVEPPPPDPAAPFDFSDSSEAIKPKFELRPEQTAEVEQLWEVFQNYTPAYTDIHEYITEKELVYMLKALLLMTYTPEQLQELIAFCVRPPHPQGHINYDQFLKMVTLRQRDFPIEEELRAALKVLDPDNAGTIDREYFKEILAKQGHKMPPKNLENLVKEVDISNDGTIGIEDVIGTMCIDLNKEDLMMLRAAIFPEEQPVEDTEV</sequence>
<dbReference type="InterPro" id="IPR018247">
    <property type="entry name" value="EF_Hand_1_Ca_BS"/>
</dbReference>
<feature type="domain" description="EF-hand" evidence="4">
    <location>
        <begin position="224"/>
        <end position="259"/>
    </location>
</feature>
<name>A0A8S4RIX3_9NEOP</name>
<reference evidence="5" key="1">
    <citation type="submission" date="2022-03" db="EMBL/GenBank/DDBJ databases">
        <authorList>
            <person name="Lindestad O."/>
        </authorList>
    </citation>
    <scope>NUCLEOTIDE SEQUENCE</scope>
</reference>
<feature type="compositionally biased region" description="Basic and acidic residues" evidence="3">
    <location>
        <begin position="48"/>
        <end position="75"/>
    </location>
</feature>
<gene>
    <name evidence="5" type="primary">jg11180</name>
    <name evidence="5" type="ORF">PAEG_LOCUS14511</name>
</gene>
<keyword evidence="2" id="KW-0106">Calcium</keyword>
<dbReference type="OrthoDB" id="191686at2759"/>